<protein>
    <submittedName>
        <fullName evidence="2">Uncharacterized protein</fullName>
    </submittedName>
</protein>
<evidence type="ECO:0000313" key="2">
    <source>
        <dbReference type="EMBL" id="MFC4195202.1"/>
    </source>
</evidence>
<organism evidence="2 3">
    <name type="scientific">Pedobacter jamesrossensis</name>
    <dbReference type="NCBI Taxonomy" id="1908238"/>
    <lineage>
        <taxon>Bacteria</taxon>
        <taxon>Pseudomonadati</taxon>
        <taxon>Bacteroidota</taxon>
        <taxon>Sphingobacteriia</taxon>
        <taxon>Sphingobacteriales</taxon>
        <taxon>Sphingobacteriaceae</taxon>
        <taxon>Pedobacter</taxon>
    </lineage>
</organism>
<name>A0ABV8NHJ5_9SPHI</name>
<comment type="caution">
    <text evidence="2">The sequence shown here is derived from an EMBL/GenBank/DDBJ whole genome shotgun (WGS) entry which is preliminary data.</text>
</comment>
<proteinExistence type="predicted"/>
<keyword evidence="3" id="KW-1185">Reference proteome</keyword>
<evidence type="ECO:0000313" key="3">
    <source>
        <dbReference type="Proteomes" id="UP001595792"/>
    </source>
</evidence>
<accession>A0ABV8NHJ5</accession>
<dbReference type="EMBL" id="JBHSBY010000004">
    <property type="protein sequence ID" value="MFC4195202.1"/>
    <property type="molecule type" value="Genomic_DNA"/>
</dbReference>
<reference evidence="3" key="1">
    <citation type="journal article" date="2019" name="Int. J. Syst. Evol. Microbiol.">
        <title>The Global Catalogue of Microorganisms (GCM) 10K type strain sequencing project: providing services to taxonomists for standard genome sequencing and annotation.</title>
        <authorList>
            <consortium name="The Broad Institute Genomics Platform"/>
            <consortium name="The Broad Institute Genome Sequencing Center for Infectious Disease"/>
            <person name="Wu L."/>
            <person name="Ma J."/>
        </authorList>
    </citation>
    <scope>NUCLEOTIDE SEQUENCE [LARGE SCALE GENOMIC DNA]</scope>
    <source>
        <strain evidence="3">CCM 8689</strain>
    </source>
</reference>
<feature type="transmembrane region" description="Helical" evidence="1">
    <location>
        <begin position="32"/>
        <end position="53"/>
    </location>
</feature>
<dbReference type="Proteomes" id="UP001595792">
    <property type="component" value="Unassembled WGS sequence"/>
</dbReference>
<evidence type="ECO:0000256" key="1">
    <source>
        <dbReference type="SAM" id="Phobius"/>
    </source>
</evidence>
<keyword evidence="1" id="KW-0812">Transmembrane</keyword>
<keyword evidence="1" id="KW-1133">Transmembrane helix</keyword>
<sequence length="54" mass="6039">MIIKLDTSVFRLVRPRVQAVKKVVTPLTKAQWIVADRIVMAVMFAAIIVGAILF</sequence>
<dbReference type="RefSeq" id="WP_378958508.1">
    <property type="nucleotide sequence ID" value="NZ_JBHRXC010000016.1"/>
</dbReference>
<gene>
    <name evidence="2" type="ORF">ACFOUY_00655</name>
</gene>
<keyword evidence="1" id="KW-0472">Membrane</keyword>